<evidence type="ECO:0000259" key="7">
    <source>
        <dbReference type="Pfam" id="PF00881"/>
    </source>
</evidence>
<name>A0A0M8PID3_RHORH</name>
<comment type="caution">
    <text evidence="8">The sequence shown here is derived from an EMBL/GenBank/DDBJ whole genome shotgun (WGS) entry which is preliminary data.</text>
</comment>
<gene>
    <name evidence="8" type="ORF">Z051_05915</name>
</gene>
<evidence type="ECO:0000256" key="6">
    <source>
        <dbReference type="SAM" id="MobiDB-lite"/>
    </source>
</evidence>
<dbReference type="PANTHER" id="PTHR43425">
    <property type="entry name" value="OXYGEN-INSENSITIVE NADPH NITROREDUCTASE"/>
    <property type="match status" value="1"/>
</dbReference>
<evidence type="ECO:0000256" key="5">
    <source>
        <dbReference type="PIRNR" id="PIRNR005426"/>
    </source>
</evidence>
<proteinExistence type="inferred from homology"/>
<dbReference type="GO" id="GO:0016491">
    <property type="term" value="F:oxidoreductase activity"/>
    <property type="evidence" value="ECO:0007669"/>
    <property type="project" value="UniProtKB-UniRule"/>
</dbReference>
<keyword evidence="5" id="KW-0521">NADP</keyword>
<dbReference type="Proteomes" id="UP000037712">
    <property type="component" value="Unassembled WGS sequence"/>
</dbReference>
<dbReference type="CDD" id="cd02146">
    <property type="entry name" value="NfsA-like"/>
    <property type="match status" value="1"/>
</dbReference>
<dbReference type="SUPFAM" id="SSF55469">
    <property type="entry name" value="FMN-dependent nitroreductase-like"/>
    <property type="match status" value="1"/>
</dbReference>
<organism evidence="8 9">
    <name type="scientific">Rhodococcus rhodochrous KG-21</name>
    <dbReference type="NCBI Taxonomy" id="1441923"/>
    <lineage>
        <taxon>Bacteria</taxon>
        <taxon>Bacillati</taxon>
        <taxon>Actinomycetota</taxon>
        <taxon>Actinomycetes</taxon>
        <taxon>Mycobacteriales</taxon>
        <taxon>Nocardiaceae</taxon>
        <taxon>Rhodococcus</taxon>
    </lineage>
</organism>
<dbReference type="EMBL" id="AZYO01000008">
    <property type="protein sequence ID" value="KOS57174.1"/>
    <property type="molecule type" value="Genomic_DNA"/>
</dbReference>
<feature type="region of interest" description="Disordered" evidence="6">
    <location>
        <begin position="1"/>
        <end position="21"/>
    </location>
</feature>
<reference evidence="9" key="2">
    <citation type="submission" date="2015-01" db="EMBL/GenBank/DDBJ databases">
        <title>Draft genome sequence of potential hydrocarbon metabolising strain of Rhodococcus rhodochrous.</title>
        <authorList>
            <person name="Aggarwal R.K."/>
            <person name="Dawar C."/>
        </authorList>
    </citation>
    <scope>NUCLEOTIDE SEQUENCE [LARGE SCALE GENOMIC DNA]</scope>
    <source>
        <strain evidence="9">KG-21</strain>
    </source>
</reference>
<evidence type="ECO:0000256" key="1">
    <source>
        <dbReference type="ARBA" id="ARBA00008366"/>
    </source>
</evidence>
<keyword evidence="4 5" id="KW-0560">Oxidoreductase</keyword>
<evidence type="ECO:0000313" key="8">
    <source>
        <dbReference type="EMBL" id="KOS57174.1"/>
    </source>
</evidence>
<protein>
    <submittedName>
        <fullName evidence="8">Nitroreductase</fullName>
    </submittedName>
</protein>
<evidence type="ECO:0000256" key="2">
    <source>
        <dbReference type="ARBA" id="ARBA00022630"/>
    </source>
</evidence>
<dbReference type="Pfam" id="PF00881">
    <property type="entry name" value="Nitroreductase"/>
    <property type="match status" value="1"/>
</dbReference>
<evidence type="ECO:0000256" key="3">
    <source>
        <dbReference type="ARBA" id="ARBA00022643"/>
    </source>
</evidence>
<evidence type="ECO:0000256" key="4">
    <source>
        <dbReference type="ARBA" id="ARBA00023002"/>
    </source>
</evidence>
<comment type="similarity">
    <text evidence="1 5">Belongs to the flavin oxidoreductase frp family.</text>
</comment>
<dbReference type="Gene3D" id="3.40.109.10">
    <property type="entry name" value="NADH Oxidase"/>
    <property type="match status" value="1"/>
</dbReference>
<accession>A0A0M8PID3</accession>
<dbReference type="AlphaFoldDB" id="A0A0M8PID3"/>
<dbReference type="InterPro" id="IPR000415">
    <property type="entry name" value="Nitroreductase-like"/>
</dbReference>
<dbReference type="InterPro" id="IPR016446">
    <property type="entry name" value="Flavin_OxRdtase_Frp"/>
</dbReference>
<reference evidence="8 9" key="1">
    <citation type="journal article" date="2015" name="Genome Announc.">
        <title>Draft Genome Sequence of Rhodococcus rhodochrous Strain KG-21, a Soil Isolate from Oil Fields of Krishna-Godavari Basin, India.</title>
        <authorList>
            <person name="Dawar C."/>
            <person name="Aggarwal R.K."/>
        </authorList>
    </citation>
    <scope>NUCLEOTIDE SEQUENCE [LARGE SCALE GENOMIC DNA]</scope>
    <source>
        <strain evidence="8 9">KG-21</strain>
    </source>
</reference>
<dbReference type="PATRIC" id="fig|1441923.3.peg.1306"/>
<feature type="domain" description="Nitroreductase" evidence="7">
    <location>
        <begin position="54"/>
        <end position="206"/>
    </location>
</feature>
<dbReference type="InterPro" id="IPR029479">
    <property type="entry name" value="Nitroreductase"/>
</dbReference>
<dbReference type="RefSeq" id="WP_193788725.1">
    <property type="nucleotide sequence ID" value="NZ_AZYO01000008.1"/>
</dbReference>
<keyword evidence="3 5" id="KW-0288">FMN</keyword>
<dbReference type="PIRSF" id="PIRSF005426">
    <property type="entry name" value="Frp"/>
    <property type="match status" value="1"/>
</dbReference>
<keyword evidence="2 5" id="KW-0285">Flavoprotein</keyword>
<dbReference type="PANTHER" id="PTHR43425:SF2">
    <property type="entry name" value="OXYGEN-INSENSITIVE NADPH NITROREDUCTASE"/>
    <property type="match status" value="1"/>
</dbReference>
<sequence length="292" mass="31737">MTTSHPLTANPVAGADRAVPRSDALEQRDALERRFGAADTAGPWNAVLATQLAHRSVRRFLDRPVPEDHLRAVVAAASSAASSSNLQLWSVVAVTDRERIDALATLAGDQDAVRHAPLFLVWLADFARSERIATVHGRELVNADFAEGTLLGVVDAALAAQNAVVAAESVGLGTVYIGGIRNEPERVADVLELPQRVFPVVGLSVGFPDPAERAEVKPRLGFDVVCHRDRYRLEAQDAGIARYDTRAEDFYRRQGLPGSWTGRIVARLTDPGTLGSRRRLRNALRERGFPTN</sequence>
<evidence type="ECO:0000313" key="9">
    <source>
        <dbReference type="Proteomes" id="UP000037712"/>
    </source>
</evidence>